<organism evidence="3 4">
    <name type="scientific">Rubrivivax gelatinosus</name>
    <name type="common">Rhodocyclus gelatinosus</name>
    <name type="synonym">Rhodopseudomonas gelatinosa</name>
    <dbReference type="NCBI Taxonomy" id="28068"/>
    <lineage>
        <taxon>Bacteria</taxon>
        <taxon>Pseudomonadati</taxon>
        <taxon>Pseudomonadota</taxon>
        <taxon>Betaproteobacteria</taxon>
        <taxon>Burkholderiales</taxon>
        <taxon>Sphaerotilaceae</taxon>
        <taxon>Rubrivivax</taxon>
    </lineage>
</organism>
<comment type="caution">
    <text evidence="3">The sequence shown here is derived from an EMBL/GenBank/DDBJ whole genome shotgun (WGS) entry which is preliminary data.</text>
</comment>
<gene>
    <name evidence="3" type="ORF">CKO43_21675</name>
</gene>
<keyword evidence="1" id="KW-0732">Signal</keyword>
<sequence>MRNAIIAAALSLPMLAVAQRSAKAETTCLGLLGHADARSCLIAEAAKSDWRLEEAERDLRQVVCNWQENESYKRTALAAQKQAHAEFLRARSAQCELQATLAAGGNGANDRRLLCRIELNDRRVAEVRSIAASIR</sequence>
<dbReference type="InterPro" id="IPR009739">
    <property type="entry name" value="LprI-like_N"/>
</dbReference>
<protein>
    <recommendedName>
        <fullName evidence="2">Lysozyme inhibitor LprI-like N-terminal domain-containing protein</fullName>
    </recommendedName>
</protein>
<feature type="chain" id="PRO_5047134476" description="Lysozyme inhibitor LprI-like N-terminal domain-containing protein" evidence="1">
    <location>
        <begin position="19"/>
        <end position="135"/>
    </location>
</feature>
<keyword evidence="4" id="KW-1185">Reference proteome</keyword>
<dbReference type="RefSeq" id="WP_200379963.1">
    <property type="nucleotide sequence ID" value="NZ_NRRU01000116.1"/>
</dbReference>
<evidence type="ECO:0000313" key="4">
    <source>
        <dbReference type="Proteomes" id="UP001041814"/>
    </source>
</evidence>
<feature type="signal peptide" evidence="1">
    <location>
        <begin position="1"/>
        <end position="18"/>
    </location>
</feature>
<name>A0ABS1E1R3_RUBGE</name>
<feature type="domain" description="Lysozyme inhibitor LprI-like N-terminal" evidence="2">
    <location>
        <begin position="36"/>
        <end position="126"/>
    </location>
</feature>
<reference evidence="3" key="1">
    <citation type="submission" date="2017-08" db="EMBL/GenBank/DDBJ databases">
        <authorList>
            <person name="Imhoff J.F."/>
            <person name="Rahn T."/>
            <person name="Kuenzel S."/>
            <person name="Neulinger S.C."/>
        </authorList>
    </citation>
    <scope>NUCLEOTIDE SEQUENCE</scope>
    <source>
        <strain evidence="3">IM 151</strain>
    </source>
</reference>
<dbReference type="Proteomes" id="UP001041814">
    <property type="component" value="Unassembled WGS sequence"/>
</dbReference>
<dbReference type="Gene3D" id="1.20.1270.180">
    <property type="match status" value="1"/>
</dbReference>
<accession>A0ABS1E1R3</accession>
<evidence type="ECO:0000313" key="3">
    <source>
        <dbReference type="EMBL" id="MBK1715370.1"/>
    </source>
</evidence>
<proteinExistence type="predicted"/>
<evidence type="ECO:0000259" key="2">
    <source>
        <dbReference type="Pfam" id="PF07007"/>
    </source>
</evidence>
<evidence type="ECO:0000256" key="1">
    <source>
        <dbReference type="SAM" id="SignalP"/>
    </source>
</evidence>
<dbReference type="EMBL" id="NRRU01000116">
    <property type="protein sequence ID" value="MBK1715370.1"/>
    <property type="molecule type" value="Genomic_DNA"/>
</dbReference>
<dbReference type="Pfam" id="PF07007">
    <property type="entry name" value="LprI"/>
    <property type="match status" value="1"/>
</dbReference>
<reference evidence="3" key="2">
    <citation type="journal article" date="2020" name="Microorganisms">
        <title>Osmotic Adaptation and Compatible Solute Biosynthesis of Phototrophic Bacteria as Revealed from Genome Analyses.</title>
        <authorList>
            <person name="Imhoff J.F."/>
            <person name="Rahn T."/>
            <person name="Kunzel S."/>
            <person name="Keller A."/>
            <person name="Neulinger S.C."/>
        </authorList>
    </citation>
    <scope>NUCLEOTIDE SEQUENCE</scope>
    <source>
        <strain evidence="3">IM 151</strain>
    </source>
</reference>